<dbReference type="SUPFAM" id="SSF54106">
    <property type="entry name" value="LysM domain"/>
    <property type="match status" value="1"/>
</dbReference>
<comment type="caution">
    <text evidence="3">The sequence shown here is derived from an EMBL/GenBank/DDBJ whole genome shotgun (WGS) entry which is preliminary data.</text>
</comment>
<dbReference type="SMART" id="SM00257">
    <property type="entry name" value="LysM"/>
    <property type="match status" value="1"/>
</dbReference>
<dbReference type="Pfam" id="PF01476">
    <property type="entry name" value="LysM"/>
    <property type="match status" value="1"/>
</dbReference>
<dbReference type="AlphaFoldDB" id="A0A9W6JF78"/>
<organism evidence="3 4">
    <name type="scientific">Methylopila jiangsuensis</name>
    <dbReference type="NCBI Taxonomy" id="586230"/>
    <lineage>
        <taxon>Bacteria</taxon>
        <taxon>Pseudomonadati</taxon>
        <taxon>Pseudomonadota</taxon>
        <taxon>Alphaproteobacteria</taxon>
        <taxon>Hyphomicrobiales</taxon>
        <taxon>Methylopilaceae</taxon>
        <taxon>Methylopila</taxon>
    </lineage>
</organism>
<feature type="region of interest" description="Disordered" evidence="1">
    <location>
        <begin position="362"/>
        <end position="404"/>
    </location>
</feature>
<dbReference type="PANTHER" id="PTHR34700:SF4">
    <property type="entry name" value="PHAGE-LIKE ELEMENT PBSX PROTEIN XKDP"/>
    <property type="match status" value="1"/>
</dbReference>
<gene>
    <name evidence="3" type="ORF">GCM10008171_11760</name>
</gene>
<reference evidence="3" key="1">
    <citation type="journal article" date="2014" name="Int. J. Syst. Evol. Microbiol.">
        <title>Complete genome sequence of Corynebacterium casei LMG S-19264T (=DSM 44701T), isolated from a smear-ripened cheese.</title>
        <authorList>
            <consortium name="US DOE Joint Genome Institute (JGI-PGF)"/>
            <person name="Walter F."/>
            <person name="Albersmeier A."/>
            <person name="Kalinowski J."/>
            <person name="Ruckert C."/>
        </authorList>
    </citation>
    <scope>NUCLEOTIDE SEQUENCE</scope>
    <source>
        <strain evidence="3">VKM B-2555</strain>
    </source>
</reference>
<dbReference type="PROSITE" id="PS51782">
    <property type="entry name" value="LYSM"/>
    <property type="match status" value="1"/>
</dbReference>
<dbReference type="CDD" id="cd00118">
    <property type="entry name" value="LysM"/>
    <property type="match status" value="1"/>
</dbReference>
<feature type="region of interest" description="Disordered" evidence="1">
    <location>
        <begin position="241"/>
        <end position="274"/>
    </location>
</feature>
<evidence type="ECO:0000313" key="3">
    <source>
        <dbReference type="EMBL" id="GLK75922.1"/>
    </source>
</evidence>
<evidence type="ECO:0000259" key="2">
    <source>
        <dbReference type="PROSITE" id="PS51782"/>
    </source>
</evidence>
<accession>A0A9W6JF78</accession>
<protein>
    <submittedName>
        <fullName evidence="3">Peptidoglycan-binding protein LysM</fullName>
    </submittedName>
</protein>
<feature type="region of interest" description="Disordered" evidence="1">
    <location>
        <begin position="180"/>
        <end position="201"/>
    </location>
</feature>
<sequence length="470" mass="47284">MGVQVMSKAVKRSFVVGVAVAAAVAAGLYGCEPELRQALDRLNGALPAPPAQPPAPSPEPQTPPAPEAPAAAPAPAAPPPATAPAPQPPAPATPPAAAPAPSTQPVEPRASTPPANPAPSTPQAPREPGAAPATQPKASAEGSFDVVRVEPSGDLVVAGRCAPECAVALLANGRPHDEAKADAGGQWAMTPKPLTPGDHQLGLRTRDVAGVETVSRQTLTVVVPQPPSKDVLVVLNDPEAPSKVLQKPDGSPAAPAQPPAPAVAEAPAPAPKPAAPMKRLAIGVVEAEGGRFFAQGQGPEGAQLRLYLNNAPVARAVIGADGAWSLRVEKGLAAGDYVVRADQLRADGGVEARAEARFAYAPSAQAPQAAPQAAAAPRADSQPSAAPDSAAPAGSAPSSPSSDAVVGALETATVQRGDSLWRISRSAYGRGTRYTVIYAANDGQIRNPNLIYPGQVLVVPRSEADDAAAR</sequence>
<dbReference type="Proteomes" id="UP001143364">
    <property type="component" value="Unassembled WGS sequence"/>
</dbReference>
<dbReference type="EMBL" id="BSFK01000005">
    <property type="protein sequence ID" value="GLK75922.1"/>
    <property type="molecule type" value="Genomic_DNA"/>
</dbReference>
<reference evidence="3" key="2">
    <citation type="submission" date="2023-01" db="EMBL/GenBank/DDBJ databases">
        <authorList>
            <person name="Sun Q."/>
            <person name="Evtushenko L."/>
        </authorList>
    </citation>
    <scope>NUCLEOTIDE SEQUENCE</scope>
    <source>
        <strain evidence="3">VKM B-2555</strain>
    </source>
</reference>
<dbReference type="Gene3D" id="3.30.420.430">
    <property type="match status" value="1"/>
</dbReference>
<feature type="compositionally biased region" description="Low complexity" evidence="1">
    <location>
        <begin position="99"/>
        <end position="113"/>
    </location>
</feature>
<proteinExistence type="predicted"/>
<feature type="compositionally biased region" description="Pro residues" evidence="1">
    <location>
        <begin position="47"/>
        <end position="67"/>
    </location>
</feature>
<evidence type="ECO:0000313" key="4">
    <source>
        <dbReference type="Proteomes" id="UP001143364"/>
    </source>
</evidence>
<dbReference type="InterPro" id="IPR036779">
    <property type="entry name" value="LysM_dom_sf"/>
</dbReference>
<keyword evidence="4" id="KW-1185">Reference proteome</keyword>
<feature type="region of interest" description="Disordered" evidence="1">
    <location>
        <begin position="40"/>
        <end position="143"/>
    </location>
</feature>
<dbReference type="PANTHER" id="PTHR34700">
    <property type="entry name" value="POTASSIUM BINDING PROTEIN KBP"/>
    <property type="match status" value="1"/>
</dbReference>
<feature type="domain" description="LysM" evidence="2">
    <location>
        <begin position="410"/>
        <end position="459"/>
    </location>
</feature>
<feature type="compositionally biased region" description="Pro residues" evidence="1">
    <location>
        <begin position="75"/>
        <end position="98"/>
    </location>
</feature>
<dbReference type="InterPro" id="IPR052196">
    <property type="entry name" value="Bact_Kbp"/>
</dbReference>
<dbReference type="Gene3D" id="3.10.350.10">
    <property type="entry name" value="LysM domain"/>
    <property type="match status" value="1"/>
</dbReference>
<evidence type="ECO:0000256" key="1">
    <source>
        <dbReference type="SAM" id="MobiDB-lite"/>
    </source>
</evidence>
<dbReference type="InterPro" id="IPR018392">
    <property type="entry name" value="LysM"/>
</dbReference>
<name>A0A9W6JF78_9HYPH</name>